<name>A0AAI8YFN3_9PEZI</name>
<dbReference type="EMBL" id="CAUWAG010000004">
    <property type="protein sequence ID" value="CAJ2503012.1"/>
    <property type="molecule type" value="Genomic_DNA"/>
</dbReference>
<dbReference type="CDD" id="cd04741">
    <property type="entry name" value="DHOD_1A_like"/>
    <property type="match status" value="1"/>
</dbReference>
<dbReference type="AlphaFoldDB" id="A0AAI8YFN3"/>
<gene>
    <name evidence="12" type="ORF">KHLLAP_LOCUS3480</name>
</gene>
<keyword evidence="9" id="KW-1133">Transmembrane helix</keyword>
<dbReference type="GO" id="GO:0004152">
    <property type="term" value="F:dihydroorotate dehydrogenase activity"/>
    <property type="evidence" value="ECO:0007669"/>
    <property type="project" value="InterPro"/>
</dbReference>
<comment type="subcellular location">
    <subcellularLocation>
        <location evidence="3">Cytoplasm</location>
    </subcellularLocation>
    <subcellularLocation>
        <location evidence="2">Membrane</location>
        <topology evidence="2">Multi-pass membrane protein</topology>
    </subcellularLocation>
</comment>
<sequence>MAAHRDEHLPPPLTLIYPPLLNSANPWATTLEDLKGLFGCPHTGAVTTRTALLDEGFAHDDLVHQYAFFDVGTHVSGGFGSGGGGGDGDGGGDAGVKEKDSVHAKRNENANASLNTLGYSPIPLDSYLDFIGTISDALTSESDPDSAMEQKNKKMNKKKGEKEGEKKRKPFIISVTGDPAEVAECYRRIARRQRAVRVPLAMEVNLSCPNIPGKPPPAYEGVALGLYLRAVCEAVGGRGDGGGEGDGGGGGREKAVRIPWGLKTPPYTHAGQFERLASALREAGSYYSGSRSTSGDSDGAGAPCPVSFITATNTLGSCLLLADPSPDPHQQPSPKLPGALGIGGMAGAPLHPLALGNVATLRRLLDADVRTRHVALIGVGGVEDAAGYRRMRAVGAVAVGDDATPLHRCRTFDEAVAQGHLASILATQPSYEERGVAGTLRSGYHACRAKTQRFFRSKTKHWLILTMIILDIADILTDVFIALITCELRREDEPWVAPTRAALAYFASTLGRLFVVELILSVFADGLEFFYNWSHCFDALVIVLGFAVDLLEHNVTGEIVSLIVILRLWRFFKIVQDFWGEQAEQTEELRKRVEDLEKRNADLEAQLMI</sequence>
<evidence type="ECO:0000256" key="1">
    <source>
        <dbReference type="ARBA" id="ARBA00001917"/>
    </source>
</evidence>
<dbReference type="PANTHER" id="PTHR48109">
    <property type="entry name" value="DIHYDROOROTATE DEHYDROGENASE (QUINONE), MITOCHONDRIAL-RELATED"/>
    <property type="match status" value="1"/>
</dbReference>
<dbReference type="Gene3D" id="3.20.20.70">
    <property type="entry name" value="Aldolase class I"/>
    <property type="match status" value="1"/>
</dbReference>
<dbReference type="PANTHER" id="PTHR48109:SF1">
    <property type="entry name" value="DIHYDROOROTATE DEHYDROGENASE (FUMARATE)"/>
    <property type="match status" value="1"/>
</dbReference>
<comment type="cofactor">
    <cofactor evidence="1">
        <name>FMN</name>
        <dbReference type="ChEBI" id="CHEBI:58210"/>
    </cofactor>
</comment>
<organism evidence="12 13">
    <name type="scientific">Anthostomella pinea</name>
    <dbReference type="NCBI Taxonomy" id="933095"/>
    <lineage>
        <taxon>Eukaryota</taxon>
        <taxon>Fungi</taxon>
        <taxon>Dikarya</taxon>
        <taxon>Ascomycota</taxon>
        <taxon>Pezizomycotina</taxon>
        <taxon>Sordariomycetes</taxon>
        <taxon>Xylariomycetidae</taxon>
        <taxon>Xylariales</taxon>
        <taxon>Xylariaceae</taxon>
        <taxon>Anthostomella</taxon>
    </lineage>
</organism>
<keyword evidence="7" id="KW-0812">Transmembrane</keyword>
<evidence type="ECO:0000256" key="8">
    <source>
        <dbReference type="ARBA" id="ARBA00022975"/>
    </source>
</evidence>
<keyword evidence="6" id="KW-0963">Cytoplasm</keyword>
<feature type="region of interest" description="Disordered" evidence="11">
    <location>
        <begin position="139"/>
        <end position="168"/>
    </location>
</feature>
<comment type="pathway">
    <text evidence="4">Pyrimidine metabolism; UMP biosynthesis via de novo pathway.</text>
</comment>
<comment type="caution">
    <text evidence="12">The sequence shown here is derived from an EMBL/GenBank/DDBJ whole genome shotgun (WGS) entry which is preliminary data.</text>
</comment>
<proteinExistence type="inferred from homology"/>
<dbReference type="InterPro" id="IPR050074">
    <property type="entry name" value="DHO_dehydrogenase"/>
</dbReference>
<keyword evidence="10" id="KW-0472">Membrane</keyword>
<evidence type="ECO:0000256" key="9">
    <source>
        <dbReference type="ARBA" id="ARBA00022989"/>
    </source>
</evidence>
<evidence type="ECO:0000313" key="12">
    <source>
        <dbReference type="EMBL" id="CAJ2503012.1"/>
    </source>
</evidence>
<dbReference type="InterPro" id="IPR033886">
    <property type="entry name" value="DHOD_1A"/>
</dbReference>
<keyword evidence="13" id="KW-1185">Reference proteome</keyword>
<dbReference type="Proteomes" id="UP001295740">
    <property type="component" value="Unassembled WGS sequence"/>
</dbReference>
<evidence type="ECO:0000256" key="6">
    <source>
        <dbReference type="ARBA" id="ARBA00022490"/>
    </source>
</evidence>
<evidence type="ECO:0000256" key="11">
    <source>
        <dbReference type="SAM" id="MobiDB-lite"/>
    </source>
</evidence>
<evidence type="ECO:0000256" key="5">
    <source>
        <dbReference type="ARBA" id="ARBA00008008"/>
    </source>
</evidence>
<dbReference type="GO" id="GO:0016020">
    <property type="term" value="C:membrane"/>
    <property type="evidence" value="ECO:0007669"/>
    <property type="project" value="UniProtKB-SubCell"/>
</dbReference>
<evidence type="ECO:0000313" key="13">
    <source>
        <dbReference type="Proteomes" id="UP001295740"/>
    </source>
</evidence>
<evidence type="ECO:0000256" key="3">
    <source>
        <dbReference type="ARBA" id="ARBA00004496"/>
    </source>
</evidence>
<dbReference type="Gene3D" id="1.20.120.350">
    <property type="entry name" value="Voltage-gated potassium channels. Chain C"/>
    <property type="match status" value="1"/>
</dbReference>
<evidence type="ECO:0000256" key="10">
    <source>
        <dbReference type="ARBA" id="ARBA00023136"/>
    </source>
</evidence>
<protein>
    <submittedName>
        <fullName evidence="12">Uu.00g104060.m01.CDS01</fullName>
    </submittedName>
</protein>
<evidence type="ECO:0000256" key="7">
    <source>
        <dbReference type="ARBA" id="ARBA00022692"/>
    </source>
</evidence>
<dbReference type="InterPro" id="IPR013785">
    <property type="entry name" value="Aldolase_TIM"/>
</dbReference>
<evidence type="ECO:0000256" key="4">
    <source>
        <dbReference type="ARBA" id="ARBA00004725"/>
    </source>
</evidence>
<dbReference type="GO" id="GO:0006207">
    <property type="term" value="P:'de novo' pyrimidine nucleobase biosynthetic process"/>
    <property type="evidence" value="ECO:0007669"/>
    <property type="project" value="TreeGrafter"/>
</dbReference>
<accession>A0AAI8YFN3</accession>
<comment type="similarity">
    <text evidence="5">Belongs to the dihydroorotate dehydrogenase family. Type 1 subfamily.</text>
</comment>
<reference evidence="12" key="1">
    <citation type="submission" date="2023-10" db="EMBL/GenBank/DDBJ databases">
        <authorList>
            <person name="Hackl T."/>
        </authorList>
    </citation>
    <scope>NUCLEOTIDE SEQUENCE</scope>
</reference>
<keyword evidence="8" id="KW-0665">Pyrimidine biosynthesis</keyword>
<dbReference type="GO" id="GO:0006221">
    <property type="term" value="P:pyrimidine nucleotide biosynthetic process"/>
    <property type="evidence" value="ECO:0007669"/>
    <property type="project" value="UniProtKB-KW"/>
</dbReference>
<dbReference type="SUPFAM" id="SSF51395">
    <property type="entry name" value="FMN-linked oxidoreductases"/>
    <property type="match status" value="1"/>
</dbReference>
<feature type="compositionally biased region" description="Basic and acidic residues" evidence="11">
    <location>
        <begin position="148"/>
        <end position="166"/>
    </location>
</feature>
<evidence type="ECO:0000256" key="2">
    <source>
        <dbReference type="ARBA" id="ARBA00004141"/>
    </source>
</evidence>
<dbReference type="GO" id="GO:0005737">
    <property type="term" value="C:cytoplasm"/>
    <property type="evidence" value="ECO:0007669"/>
    <property type="project" value="UniProtKB-SubCell"/>
</dbReference>
<dbReference type="InterPro" id="IPR027359">
    <property type="entry name" value="Volt_channel_dom_sf"/>
</dbReference>